<dbReference type="OrthoDB" id="9787654at2"/>
<sequence>MTVNIIDPHLHFFDLSRGEYHWLKTQNPPFWPDKALIQKDFRVEELNDSLQASDKIKLAGFVHIEAGFDNAKPWRELEYIDSFACQNNRTVASIDLLAAPEQFQKTLQRLRQHKSLIGTRHILDEQAATILSDQNSQLNFANLNKTKDFIFELQLSLADESAINVMPLLTQTISKNSQLKFIINHAGFPPKNINSHAWQIWQQYISELANYPNVFIKCSGWEMTDRHYAMLWFTQVTRYCLDAFSSQRVMLASNFPLCLLAAEIGNKLNHKSYVGYWQDILESSVIEQCSKNEKNALLYSNALRIYQLANSQTE</sequence>
<name>A0A099KA59_COLPS</name>
<evidence type="ECO:0000313" key="3">
    <source>
        <dbReference type="EMBL" id="KGJ87231.1"/>
    </source>
</evidence>
<accession>A0A099KA59</accession>
<dbReference type="PANTHER" id="PTHR43569:SF2">
    <property type="entry name" value="AMIDOHYDROLASE-RELATED DOMAIN-CONTAINING PROTEIN"/>
    <property type="match status" value="1"/>
</dbReference>
<feature type="domain" description="Amidohydrolase-related" evidence="2">
    <location>
        <begin position="6"/>
        <end position="308"/>
    </location>
</feature>
<dbReference type="PANTHER" id="PTHR43569">
    <property type="entry name" value="AMIDOHYDROLASE"/>
    <property type="match status" value="1"/>
</dbReference>
<dbReference type="Proteomes" id="UP000029843">
    <property type="component" value="Unassembled WGS sequence"/>
</dbReference>
<comment type="caution">
    <text evidence="3">The sequence shown here is derived from an EMBL/GenBank/DDBJ whole genome shotgun (WGS) entry which is preliminary data.</text>
</comment>
<dbReference type="RefSeq" id="WP_033095657.1">
    <property type="nucleotide sequence ID" value="NZ_JQED01000055.1"/>
</dbReference>
<dbReference type="PATRIC" id="fig|28229.4.peg.4121"/>
<dbReference type="SUPFAM" id="SSF51556">
    <property type="entry name" value="Metallo-dependent hydrolases"/>
    <property type="match status" value="1"/>
</dbReference>
<organism evidence="3 4">
    <name type="scientific">Colwellia psychrerythraea</name>
    <name type="common">Vibrio psychroerythus</name>
    <dbReference type="NCBI Taxonomy" id="28229"/>
    <lineage>
        <taxon>Bacteria</taxon>
        <taxon>Pseudomonadati</taxon>
        <taxon>Pseudomonadota</taxon>
        <taxon>Gammaproteobacteria</taxon>
        <taxon>Alteromonadales</taxon>
        <taxon>Colwelliaceae</taxon>
        <taxon>Colwellia</taxon>
    </lineage>
</organism>
<gene>
    <name evidence="3" type="ORF">ND2E_0638</name>
</gene>
<protein>
    <submittedName>
        <fullName evidence="3">Amidohydrolase 2</fullName>
    </submittedName>
</protein>
<comment type="similarity">
    <text evidence="1">Belongs to the metallo-dependent hydrolases superfamily.</text>
</comment>
<dbReference type="AlphaFoldDB" id="A0A099KA59"/>
<evidence type="ECO:0000259" key="2">
    <source>
        <dbReference type="Pfam" id="PF04909"/>
    </source>
</evidence>
<reference evidence="3 4" key="1">
    <citation type="submission" date="2014-08" db="EMBL/GenBank/DDBJ databases">
        <title>Genomic and Phenotypic Diversity of Colwellia psychrerythraea strains from Disparate Marine Basins.</title>
        <authorList>
            <person name="Techtmann S.M."/>
            <person name="Stelling S.C."/>
            <person name="Utturkar S.M."/>
            <person name="Alshibli N."/>
            <person name="Harris A."/>
            <person name="Brown S.D."/>
            <person name="Hazen T.C."/>
        </authorList>
    </citation>
    <scope>NUCLEOTIDE SEQUENCE [LARGE SCALE GENOMIC DNA]</scope>
    <source>
        <strain evidence="3 4">ND2E</strain>
    </source>
</reference>
<evidence type="ECO:0000256" key="1">
    <source>
        <dbReference type="ARBA" id="ARBA00038310"/>
    </source>
</evidence>
<dbReference type="EMBL" id="JQED01000055">
    <property type="protein sequence ID" value="KGJ87231.1"/>
    <property type="molecule type" value="Genomic_DNA"/>
</dbReference>
<dbReference type="Pfam" id="PF04909">
    <property type="entry name" value="Amidohydro_2"/>
    <property type="match status" value="1"/>
</dbReference>
<keyword evidence="3" id="KW-0378">Hydrolase</keyword>
<dbReference type="InterPro" id="IPR006680">
    <property type="entry name" value="Amidohydro-rel"/>
</dbReference>
<dbReference type="GO" id="GO:0016787">
    <property type="term" value="F:hydrolase activity"/>
    <property type="evidence" value="ECO:0007669"/>
    <property type="project" value="UniProtKB-KW"/>
</dbReference>
<evidence type="ECO:0000313" key="4">
    <source>
        <dbReference type="Proteomes" id="UP000029843"/>
    </source>
</evidence>
<dbReference type="InterPro" id="IPR032466">
    <property type="entry name" value="Metal_Hydrolase"/>
</dbReference>
<proteinExistence type="inferred from homology"/>
<dbReference type="InterPro" id="IPR052350">
    <property type="entry name" value="Metallo-dep_Lactonases"/>
</dbReference>
<dbReference type="Gene3D" id="3.20.20.140">
    <property type="entry name" value="Metal-dependent hydrolases"/>
    <property type="match status" value="1"/>
</dbReference>